<name>A0A8H4Q3I0_9HYPO</name>
<gene>
    <name evidence="2" type="ORF">GQ602_005522</name>
</gene>
<evidence type="ECO:0000313" key="2">
    <source>
        <dbReference type="EMBL" id="KAF4584149.1"/>
    </source>
</evidence>
<comment type="caution">
    <text evidence="2">The sequence shown here is derived from an EMBL/GenBank/DDBJ whole genome shotgun (WGS) entry which is preliminary data.</text>
</comment>
<sequence>MASAFADFFDTGLRPLVHNRERLSFPVNLPLSAEQYAGQPTALKSRPTAMLRPESGPAPWRLGSLMPVFGPGSFTQRGCRSNRLSESSPELD</sequence>
<organism evidence="2 3">
    <name type="scientific">Ophiocordyceps camponoti-floridani</name>
    <dbReference type="NCBI Taxonomy" id="2030778"/>
    <lineage>
        <taxon>Eukaryota</taxon>
        <taxon>Fungi</taxon>
        <taxon>Dikarya</taxon>
        <taxon>Ascomycota</taxon>
        <taxon>Pezizomycotina</taxon>
        <taxon>Sordariomycetes</taxon>
        <taxon>Hypocreomycetidae</taxon>
        <taxon>Hypocreales</taxon>
        <taxon>Ophiocordycipitaceae</taxon>
        <taxon>Ophiocordyceps</taxon>
    </lineage>
</organism>
<evidence type="ECO:0000256" key="1">
    <source>
        <dbReference type="SAM" id="MobiDB-lite"/>
    </source>
</evidence>
<evidence type="ECO:0000313" key="3">
    <source>
        <dbReference type="Proteomes" id="UP000562929"/>
    </source>
</evidence>
<dbReference type="Proteomes" id="UP000562929">
    <property type="component" value="Unassembled WGS sequence"/>
</dbReference>
<dbReference type="EMBL" id="JAACLJ010000006">
    <property type="protein sequence ID" value="KAF4584149.1"/>
    <property type="molecule type" value="Genomic_DNA"/>
</dbReference>
<protein>
    <submittedName>
        <fullName evidence="2">Uncharacterized protein</fullName>
    </submittedName>
</protein>
<feature type="compositionally biased region" description="Polar residues" evidence="1">
    <location>
        <begin position="73"/>
        <end position="92"/>
    </location>
</feature>
<feature type="region of interest" description="Disordered" evidence="1">
    <location>
        <begin position="72"/>
        <end position="92"/>
    </location>
</feature>
<dbReference type="AlphaFoldDB" id="A0A8H4Q3I0"/>
<keyword evidence="3" id="KW-1185">Reference proteome</keyword>
<accession>A0A8H4Q3I0</accession>
<proteinExistence type="predicted"/>
<reference evidence="2 3" key="1">
    <citation type="journal article" date="2020" name="G3 (Bethesda)">
        <title>Genetic Underpinnings of Host Manipulation by Ophiocordyceps as Revealed by Comparative Transcriptomics.</title>
        <authorList>
            <person name="Will I."/>
            <person name="Das B."/>
            <person name="Trinh T."/>
            <person name="Brachmann A."/>
            <person name="Ohm R.A."/>
            <person name="de Bekker C."/>
        </authorList>
    </citation>
    <scope>NUCLEOTIDE SEQUENCE [LARGE SCALE GENOMIC DNA]</scope>
    <source>
        <strain evidence="2 3">EC05</strain>
    </source>
</reference>